<accession>A0A5E4BU54</accession>
<organism evidence="3 4">
    <name type="scientific">Marmota monax</name>
    <name type="common">Woodchuck</name>
    <dbReference type="NCBI Taxonomy" id="9995"/>
    <lineage>
        <taxon>Eukaryota</taxon>
        <taxon>Metazoa</taxon>
        <taxon>Chordata</taxon>
        <taxon>Craniata</taxon>
        <taxon>Vertebrata</taxon>
        <taxon>Euteleostomi</taxon>
        <taxon>Mammalia</taxon>
        <taxon>Eutheria</taxon>
        <taxon>Euarchontoglires</taxon>
        <taxon>Glires</taxon>
        <taxon>Rodentia</taxon>
        <taxon>Sciuromorpha</taxon>
        <taxon>Sciuridae</taxon>
        <taxon>Xerinae</taxon>
        <taxon>Marmotini</taxon>
        <taxon>Marmota</taxon>
    </lineage>
</organism>
<gene>
    <name evidence="2" type="ORF">GHT09_010522</name>
    <name evidence="3" type="ORF">MONAX_5E017181</name>
</gene>
<name>A0A5E4BU54_MARMO</name>
<evidence type="ECO:0000313" key="4">
    <source>
        <dbReference type="Proteomes" id="UP000335636"/>
    </source>
</evidence>
<evidence type="ECO:0000313" key="2">
    <source>
        <dbReference type="EMBL" id="KAF7478423.1"/>
    </source>
</evidence>
<evidence type="ECO:0000313" key="3">
    <source>
        <dbReference type="EMBL" id="VTJ73104.1"/>
    </source>
</evidence>
<feature type="region of interest" description="Disordered" evidence="1">
    <location>
        <begin position="82"/>
        <end position="115"/>
    </location>
</feature>
<dbReference type="Proteomes" id="UP000662637">
    <property type="component" value="Unassembled WGS sequence"/>
</dbReference>
<evidence type="ECO:0000256" key="1">
    <source>
        <dbReference type="SAM" id="MobiDB-lite"/>
    </source>
</evidence>
<dbReference type="AlphaFoldDB" id="A0A5E4BU54"/>
<reference evidence="3 4" key="1">
    <citation type="submission" date="2019-04" db="EMBL/GenBank/DDBJ databases">
        <authorList>
            <person name="Alioto T."/>
            <person name="Alioto T."/>
        </authorList>
    </citation>
    <scope>NUCLEOTIDE SEQUENCE [LARGE SCALE GENOMIC DNA]</scope>
</reference>
<protein>
    <submittedName>
        <fullName evidence="3">Uncharacterized protein</fullName>
    </submittedName>
</protein>
<dbReference type="Proteomes" id="UP000335636">
    <property type="component" value="Unassembled WGS sequence"/>
</dbReference>
<dbReference type="EMBL" id="WJEC01001631">
    <property type="protein sequence ID" value="KAF7478423.1"/>
    <property type="molecule type" value="Genomic_DNA"/>
</dbReference>
<dbReference type="EMBL" id="CABDUW010000661">
    <property type="protein sequence ID" value="VTJ73104.1"/>
    <property type="molecule type" value="Genomic_DNA"/>
</dbReference>
<sequence length="115" mass="13225">MIGIRRKHNSVHNRWPRVWPVVDIQQLLLVHVFVIVFFRAFKNKTSQPSGTWLESQLFWRLRQEEFEASLGNIARPHLKNKMKQKSLVGSRKTPEKCSEGTWSPGAPGKGMCVSG</sequence>
<reference evidence="2" key="2">
    <citation type="submission" date="2020-08" db="EMBL/GenBank/DDBJ databases">
        <authorList>
            <person name="Shumante A."/>
            <person name="Zimin A.V."/>
            <person name="Puiu D."/>
            <person name="Salzberg S.L."/>
        </authorList>
    </citation>
    <scope>NUCLEOTIDE SEQUENCE</scope>
    <source>
        <strain evidence="2">WC2-LM</strain>
        <tissue evidence="2">Liver</tissue>
    </source>
</reference>
<proteinExistence type="predicted"/>
<keyword evidence="4" id="KW-1185">Reference proteome</keyword>